<reference evidence="3" key="2">
    <citation type="submission" date="2015-01" db="EMBL/GenBank/DDBJ databases">
        <title>Evolutionary Origins and Diversification of the Mycorrhizal Mutualists.</title>
        <authorList>
            <consortium name="DOE Joint Genome Institute"/>
            <consortium name="Mycorrhizal Genomics Consortium"/>
            <person name="Kohler A."/>
            <person name="Kuo A."/>
            <person name="Nagy L.G."/>
            <person name="Floudas D."/>
            <person name="Copeland A."/>
            <person name="Barry K.W."/>
            <person name="Cichocki N."/>
            <person name="Veneault-Fourrey C."/>
            <person name="LaButti K."/>
            <person name="Lindquist E.A."/>
            <person name="Lipzen A."/>
            <person name="Lundell T."/>
            <person name="Morin E."/>
            <person name="Murat C."/>
            <person name="Riley R."/>
            <person name="Ohm R."/>
            <person name="Sun H."/>
            <person name="Tunlid A."/>
            <person name="Henrissat B."/>
            <person name="Grigoriev I.V."/>
            <person name="Hibbett D.S."/>
            <person name="Martin F."/>
        </authorList>
    </citation>
    <scope>NUCLEOTIDE SEQUENCE [LARGE SCALE GENOMIC DNA]</scope>
    <source>
        <strain evidence="3">MUT 4182</strain>
    </source>
</reference>
<feature type="compositionally biased region" description="Basic and acidic residues" evidence="1">
    <location>
        <begin position="41"/>
        <end position="50"/>
    </location>
</feature>
<dbReference type="EMBL" id="KN824272">
    <property type="protein sequence ID" value="KIO15281.1"/>
    <property type="molecule type" value="Genomic_DNA"/>
</dbReference>
<evidence type="ECO:0000256" key="1">
    <source>
        <dbReference type="SAM" id="MobiDB-lite"/>
    </source>
</evidence>
<name>A0A0C3PZH1_9AGAM</name>
<reference evidence="2 3" key="1">
    <citation type="submission" date="2014-04" db="EMBL/GenBank/DDBJ databases">
        <authorList>
            <consortium name="DOE Joint Genome Institute"/>
            <person name="Kuo A."/>
            <person name="Girlanda M."/>
            <person name="Perotto S."/>
            <person name="Kohler A."/>
            <person name="Nagy L.G."/>
            <person name="Floudas D."/>
            <person name="Copeland A."/>
            <person name="Barry K.W."/>
            <person name="Cichocki N."/>
            <person name="Veneault-Fourrey C."/>
            <person name="LaButti K."/>
            <person name="Lindquist E.A."/>
            <person name="Lipzen A."/>
            <person name="Lundell T."/>
            <person name="Morin E."/>
            <person name="Murat C."/>
            <person name="Sun H."/>
            <person name="Tunlid A."/>
            <person name="Henrissat B."/>
            <person name="Grigoriev I.V."/>
            <person name="Hibbett D.S."/>
            <person name="Martin F."/>
            <person name="Nordberg H.P."/>
            <person name="Cantor M.N."/>
            <person name="Hua S.X."/>
        </authorList>
    </citation>
    <scope>NUCLEOTIDE SEQUENCE [LARGE SCALE GENOMIC DNA]</scope>
    <source>
        <strain evidence="2 3">MUT 4182</strain>
    </source>
</reference>
<protein>
    <submittedName>
        <fullName evidence="2">Uncharacterized protein</fullName>
    </submittedName>
</protein>
<dbReference type="HOGENOM" id="CLU_3126105_0_0_1"/>
<dbReference type="AlphaFoldDB" id="A0A0C3PZH1"/>
<evidence type="ECO:0000313" key="3">
    <source>
        <dbReference type="Proteomes" id="UP000054248"/>
    </source>
</evidence>
<feature type="region of interest" description="Disordered" evidence="1">
    <location>
        <begin position="1"/>
        <end position="50"/>
    </location>
</feature>
<gene>
    <name evidence="2" type="ORF">M407DRAFT_35186</name>
</gene>
<proteinExistence type="predicted"/>
<keyword evidence="3" id="KW-1185">Reference proteome</keyword>
<evidence type="ECO:0000313" key="2">
    <source>
        <dbReference type="EMBL" id="KIO15281.1"/>
    </source>
</evidence>
<sequence length="50" mass="5419">MPPHRAGRISRTTTHPPMLGDCGGSAEGFQFSSDERESDWDEKTGGELAI</sequence>
<dbReference type="Proteomes" id="UP000054248">
    <property type="component" value="Unassembled WGS sequence"/>
</dbReference>
<accession>A0A0C3PZH1</accession>
<organism evidence="2 3">
    <name type="scientific">Tulasnella calospora MUT 4182</name>
    <dbReference type="NCBI Taxonomy" id="1051891"/>
    <lineage>
        <taxon>Eukaryota</taxon>
        <taxon>Fungi</taxon>
        <taxon>Dikarya</taxon>
        <taxon>Basidiomycota</taxon>
        <taxon>Agaricomycotina</taxon>
        <taxon>Agaricomycetes</taxon>
        <taxon>Cantharellales</taxon>
        <taxon>Tulasnellaceae</taxon>
        <taxon>Tulasnella</taxon>
    </lineage>
</organism>